<dbReference type="NCBIfam" id="NF000355">
    <property type="entry name" value="ribo_prot_ABC_F"/>
    <property type="match status" value="1"/>
</dbReference>
<evidence type="ECO:0000256" key="2">
    <source>
        <dbReference type="ARBA" id="ARBA00022840"/>
    </source>
</evidence>
<dbReference type="AlphaFoldDB" id="R3WNI5"/>
<organism evidence="4 5">
    <name type="scientific">Enterococcus caccae ATCC BAA-1240</name>
    <dbReference type="NCBI Taxonomy" id="1158612"/>
    <lineage>
        <taxon>Bacteria</taxon>
        <taxon>Bacillati</taxon>
        <taxon>Bacillota</taxon>
        <taxon>Bacilli</taxon>
        <taxon>Lactobacillales</taxon>
        <taxon>Enterococcaceae</taxon>
        <taxon>Enterococcus</taxon>
    </lineage>
</organism>
<dbReference type="SMART" id="SM00382">
    <property type="entry name" value="AAA"/>
    <property type="match status" value="2"/>
</dbReference>
<reference evidence="4 5" key="1">
    <citation type="submission" date="2013-02" db="EMBL/GenBank/DDBJ databases">
        <title>The Genome Sequence of Enterococcus caccae BAA-1240.</title>
        <authorList>
            <consortium name="The Broad Institute Genome Sequencing Platform"/>
            <consortium name="The Broad Institute Genome Sequencing Center for Infectious Disease"/>
            <person name="Earl A.M."/>
            <person name="Gilmore M.S."/>
            <person name="Lebreton F."/>
            <person name="Walker B."/>
            <person name="Young S.K."/>
            <person name="Zeng Q."/>
            <person name="Gargeya S."/>
            <person name="Fitzgerald M."/>
            <person name="Haas B."/>
            <person name="Abouelleil A."/>
            <person name="Alvarado L."/>
            <person name="Arachchi H.M."/>
            <person name="Berlin A.M."/>
            <person name="Chapman S.B."/>
            <person name="Dewar J."/>
            <person name="Goldberg J."/>
            <person name="Griggs A."/>
            <person name="Gujja S."/>
            <person name="Hansen M."/>
            <person name="Howarth C."/>
            <person name="Imamovic A."/>
            <person name="Larimer J."/>
            <person name="McCowan C."/>
            <person name="Murphy C."/>
            <person name="Neiman D."/>
            <person name="Pearson M."/>
            <person name="Priest M."/>
            <person name="Roberts A."/>
            <person name="Saif S."/>
            <person name="Shea T."/>
            <person name="Sisk P."/>
            <person name="Sykes S."/>
            <person name="Wortman J."/>
            <person name="Nusbaum C."/>
            <person name="Birren B."/>
        </authorList>
    </citation>
    <scope>NUCLEOTIDE SEQUENCE [LARGE SCALE GENOMIC DNA]</scope>
    <source>
        <strain evidence="4 5">ATCC BAA-1240</strain>
    </source>
</reference>
<dbReference type="InterPro" id="IPR003439">
    <property type="entry name" value="ABC_transporter-like_ATP-bd"/>
</dbReference>
<dbReference type="PANTHER" id="PTHR42855:SF2">
    <property type="entry name" value="DRUG RESISTANCE ABC TRANSPORTER,ATP-BINDING PROTEIN"/>
    <property type="match status" value="1"/>
</dbReference>
<dbReference type="STRING" id="317735.RU98_GL003025"/>
<dbReference type="CDD" id="cd03221">
    <property type="entry name" value="ABCF_EF-3"/>
    <property type="match status" value="2"/>
</dbReference>
<dbReference type="OrthoDB" id="9762369at2"/>
<evidence type="ECO:0000256" key="1">
    <source>
        <dbReference type="ARBA" id="ARBA00022741"/>
    </source>
</evidence>
<dbReference type="InterPro" id="IPR027417">
    <property type="entry name" value="P-loop_NTPase"/>
</dbReference>
<evidence type="ECO:0000259" key="3">
    <source>
        <dbReference type="PROSITE" id="PS50893"/>
    </source>
</evidence>
<dbReference type="SUPFAM" id="SSF52540">
    <property type="entry name" value="P-loop containing nucleoside triphosphate hydrolases"/>
    <property type="match status" value="2"/>
</dbReference>
<name>R3WNI5_9ENTE</name>
<feature type="domain" description="ABC transporter" evidence="3">
    <location>
        <begin position="313"/>
        <end position="498"/>
    </location>
</feature>
<dbReference type="PROSITE" id="PS50893">
    <property type="entry name" value="ABC_TRANSPORTER_2"/>
    <property type="match status" value="2"/>
</dbReference>
<dbReference type="PATRIC" id="fig|1158612.3.peg.2693"/>
<dbReference type="InterPro" id="IPR017871">
    <property type="entry name" value="ABC_transporter-like_CS"/>
</dbReference>
<proteinExistence type="predicted"/>
<dbReference type="PANTHER" id="PTHR42855">
    <property type="entry name" value="ABC TRANSPORTER ATP-BINDING SUBUNIT"/>
    <property type="match status" value="1"/>
</dbReference>
<dbReference type="InterPro" id="IPR051309">
    <property type="entry name" value="ABCF_ATPase"/>
</dbReference>
<dbReference type="NCBIfam" id="NF000167">
    <property type="entry name" value="ABCF_Lsa_all"/>
    <property type="match status" value="1"/>
</dbReference>
<comment type="caution">
    <text evidence="4">The sequence shown here is derived from an EMBL/GenBank/DDBJ whole genome shotgun (WGS) entry which is preliminary data.</text>
</comment>
<dbReference type="GO" id="GO:0016887">
    <property type="term" value="F:ATP hydrolysis activity"/>
    <property type="evidence" value="ECO:0007669"/>
    <property type="project" value="InterPro"/>
</dbReference>
<gene>
    <name evidence="4" type="ORF">UC7_02729</name>
</gene>
<dbReference type="EMBL" id="AJAU01000022">
    <property type="protein sequence ID" value="EOL43400.1"/>
    <property type="molecule type" value="Genomic_DNA"/>
</dbReference>
<dbReference type="InterPro" id="IPR003593">
    <property type="entry name" value="AAA+_ATPase"/>
</dbReference>
<feature type="domain" description="ABC transporter" evidence="3">
    <location>
        <begin position="4"/>
        <end position="213"/>
    </location>
</feature>
<dbReference type="Pfam" id="PF00005">
    <property type="entry name" value="ABC_tran"/>
    <property type="match status" value="2"/>
</dbReference>
<keyword evidence="2 4" id="KW-0067">ATP-binding</keyword>
<dbReference type="Proteomes" id="UP000013840">
    <property type="component" value="Unassembled WGS sequence"/>
</dbReference>
<keyword evidence="5" id="KW-1185">Reference proteome</keyword>
<protein>
    <submittedName>
        <fullName evidence="4">ABC transporter ATP-binding protein</fullName>
    </submittedName>
</protein>
<sequence length="498" mass="58106">MSKIEIKNLTFGYDTQETLLFDQANLNFDTQWKLGLIGRNGRGKTTLLKLLQDQLAYTGQILHQLDFLYFPQPIKDKKQLTFYVLQEISDFEQWEIERELNLLQVDPEILWRDFETLSGGEQTKVLLALLFIDDHFFPLIDEPTNHLDIVGRKHVAEYLKKKRQGFIVVSHDRSFVDEVVDHVLSIEKSQLELYQGNFSIYEEQKKIKDEFERAQNEKLKKEVSRLKKTAAEKAEWSRSKEQDKYGKASEKGSGAIYDTGFIGARAARTMKRAKTIEHRMDAQLSEKENLLKDIEYIDPLTMNYQPGHYKRLLTVENLSLSYQDQRLFQRLSFELNQGQRIALTGPNGSGKSSIIRFLLDQFEGDHQGQLLKPKSLKISYVRQNYEDNHGTLLDFSEQQGLNHQEFLNNLHKLGMERDVFHNRIEQMSMGQRKKVELAKSLAQPAELYIWDEPLNYLDVFNQEQLEKLILSVKPAMLLVEHDQAFLEKTATQVITLKK</sequence>
<dbReference type="eggNOG" id="COG0488">
    <property type="taxonomic scope" value="Bacteria"/>
</dbReference>
<evidence type="ECO:0000313" key="5">
    <source>
        <dbReference type="Proteomes" id="UP000013840"/>
    </source>
</evidence>
<keyword evidence="1" id="KW-0547">Nucleotide-binding</keyword>
<dbReference type="PROSITE" id="PS00211">
    <property type="entry name" value="ABC_TRANSPORTER_1"/>
    <property type="match status" value="1"/>
</dbReference>
<dbReference type="RefSeq" id="WP_010772814.1">
    <property type="nucleotide sequence ID" value="NZ_KB946335.1"/>
</dbReference>
<accession>R3WNI5</accession>
<dbReference type="Gene3D" id="3.40.50.300">
    <property type="entry name" value="P-loop containing nucleotide triphosphate hydrolases"/>
    <property type="match status" value="2"/>
</dbReference>
<evidence type="ECO:0000313" key="4">
    <source>
        <dbReference type="EMBL" id="EOL43400.1"/>
    </source>
</evidence>
<dbReference type="GO" id="GO:0005524">
    <property type="term" value="F:ATP binding"/>
    <property type="evidence" value="ECO:0007669"/>
    <property type="project" value="UniProtKB-KW"/>
</dbReference>